<dbReference type="Pfam" id="PF20059">
    <property type="entry name" value="DUF6458"/>
    <property type="match status" value="1"/>
</dbReference>
<dbReference type="Proteomes" id="UP000319746">
    <property type="component" value="Unassembled WGS sequence"/>
</dbReference>
<dbReference type="InterPro" id="IPR045597">
    <property type="entry name" value="DUF6458"/>
</dbReference>
<evidence type="ECO:0000259" key="2">
    <source>
        <dbReference type="Pfam" id="PF20059"/>
    </source>
</evidence>
<accession>A0A543AGE4</accession>
<comment type="caution">
    <text evidence="3">The sequence shown here is derived from an EMBL/GenBank/DDBJ whole genome shotgun (WGS) entry which is preliminary data.</text>
</comment>
<dbReference type="AlphaFoldDB" id="A0A543AGE4"/>
<keyword evidence="1" id="KW-0472">Membrane</keyword>
<keyword evidence="4" id="KW-1185">Reference proteome</keyword>
<gene>
    <name evidence="3" type="ORF">FB556_2134</name>
</gene>
<organism evidence="3 4">
    <name type="scientific">Enteractinococcus coprophilus</name>
    <dbReference type="NCBI Taxonomy" id="1027633"/>
    <lineage>
        <taxon>Bacteria</taxon>
        <taxon>Bacillati</taxon>
        <taxon>Actinomycetota</taxon>
        <taxon>Actinomycetes</taxon>
        <taxon>Micrococcales</taxon>
        <taxon>Micrococcaceae</taxon>
    </lineage>
</organism>
<evidence type="ECO:0000313" key="4">
    <source>
        <dbReference type="Proteomes" id="UP000319746"/>
    </source>
</evidence>
<feature type="domain" description="DUF6458" evidence="2">
    <location>
        <begin position="1"/>
        <end position="61"/>
    </location>
</feature>
<sequence length="71" mass="7837">MRYGGAIALMVIGAILYFAVNVEVQAVDISLIGLILMTAGAIWLVINLIVGATTRRRRVVPVEERREIIEE</sequence>
<evidence type="ECO:0000313" key="3">
    <source>
        <dbReference type="EMBL" id="TQL71645.1"/>
    </source>
</evidence>
<reference evidence="3 4" key="1">
    <citation type="submission" date="2019-06" db="EMBL/GenBank/DDBJ databases">
        <title>Sequencing the genomes of 1000 actinobacteria strains.</title>
        <authorList>
            <person name="Klenk H.-P."/>
        </authorList>
    </citation>
    <scope>NUCLEOTIDE SEQUENCE [LARGE SCALE GENOMIC DNA]</scope>
    <source>
        <strain evidence="3 4">DSM 24083</strain>
    </source>
</reference>
<feature type="transmembrane region" description="Helical" evidence="1">
    <location>
        <begin position="31"/>
        <end position="50"/>
    </location>
</feature>
<keyword evidence="1" id="KW-1133">Transmembrane helix</keyword>
<protein>
    <recommendedName>
        <fullName evidence="2">DUF6458 domain-containing protein</fullName>
    </recommendedName>
</protein>
<keyword evidence="1" id="KW-0812">Transmembrane</keyword>
<dbReference type="RefSeq" id="WP_141867392.1">
    <property type="nucleotide sequence ID" value="NZ_BAABAN010000001.1"/>
</dbReference>
<evidence type="ECO:0000256" key="1">
    <source>
        <dbReference type="SAM" id="Phobius"/>
    </source>
</evidence>
<dbReference type="OrthoDB" id="4775046at2"/>
<name>A0A543AGE4_9MICC</name>
<proteinExistence type="predicted"/>
<dbReference type="EMBL" id="VFOU01000003">
    <property type="protein sequence ID" value="TQL71645.1"/>
    <property type="molecule type" value="Genomic_DNA"/>
</dbReference>